<name>A0A9X8DUI4_APHAT</name>
<gene>
    <name evidence="1" type="ORF">DYB28_007186</name>
</gene>
<reference evidence="1 2" key="1">
    <citation type="journal article" date="2018" name="J. Invertebr. Pathol.">
        <title>New genotyping method for the causative agent of crayfish plague (Aphanomyces astaci) based on whole genome data.</title>
        <authorList>
            <person name="Minardi D."/>
            <person name="Studholme D.J."/>
            <person name="van der Giezen M."/>
            <person name="Pretto T."/>
            <person name="Oidtmann B."/>
        </authorList>
    </citation>
    <scope>NUCLEOTIDE SEQUENCE [LARGE SCALE GENOMIC DNA]</scope>
    <source>
        <strain evidence="1 2">KB13</strain>
    </source>
</reference>
<evidence type="ECO:0000313" key="1">
    <source>
        <dbReference type="EMBL" id="RLO04037.1"/>
    </source>
</evidence>
<comment type="caution">
    <text evidence="1">The sequence shown here is derived from an EMBL/GenBank/DDBJ whole genome shotgun (WGS) entry which is preliminary data.</text>
</comment>
<dbReference type="Proteomes" id="UP000275652">
    <property type="component" value="Unassembled WGS sequence"/>
</dbReference>
<sequence length="225" mass="26227">MHKQLALLPAANREGEFYVLDLHESDKDESFTLLERIQCILPGTLASFRRFFESTMRELLFEKPHEATVVEEEAANTRLFHTTTPDGAFVNTLQGYFVEADRFVMVMRQVENDEVHACHSLQRQGHYLSWTEVRQVSPTHVIMRTVSHMSRLFRAHDGFVSSDELAVLRGIDLRGIEDDDKKDAYVWREVIRRGNAQFLVWRQRFTALMQESSQHRHDPHSNTPS</sequence>
<protein>
    <submittedName>
        <fullName evidence="1">Uncharacterized protein</fullName>
    </submittedName>
</protein>
<dbReference type="EMBL" id="QUTI01029633">
    <property type="protein sequence ID" value="RLO04037.1"/>
    <property type="molecule type" value="Genomic_DNA"/>
</dbReference>
<evidence type="ECO:0000313" key="2">
    <source>
        <dbReference type="Proteomes" id="UP000275652"/>
    </source>
</evidence>
<dbReference type="AlphaFoldDB" id="A0A9X8DUI4"/>
<proteinExistence type="predicted"/>
<accession>A0A9X8DUI4</accession>
<organism evidence="1 2">
    <name type="scientific">Aphanomyces astaci</name>
    <name type="common">Crayfish plague agent</name>
    <dbReference type="NCBI Taxonomy" id="112090"/>
    <lineage>
        <taxon>Eukaryota</taxon>
        <taxon>Sar</taxon>
        <taxon>Stramenopiles</taxon>
        <taxon>Oomycota</taxon>
        <taxon>Saprolegniomycetes</taxon>
        <taxon>Saprolegniales</taxon>
        <taxon>Verrucalvaceae</taxon>
        <taxon>Aphanomyces</taxon>
    </lineage>
</organism>